<dbReference type="Pfam" id="PF10390">
    <property type="entry name" value="ELL"/>
    <property type="match status" value="1"/>
</dbReference>
<dbReference type="InterPro" id="IPR010844">
    <property type="entry name" value="Occludin_ELL"/>
</dbReference>
<dbReference type="Proteomes" id="UP000290189">
    <property type="component" value="Unassembled WGS sequence"/>
</dbReference>
<dbReference type="InterPro" id="IPR042065">
    <property type="entry name" value="E3_ELL-like"/>
</dbReference>
<evidence type="ECO:0000313" key="5">
    <source>
        <dbReference type="EMBL" id="SPQ97564.1"/>
    </source>
</evidence>
<evidence type="ECO:0000313" key="4">
    <source>
        <dbReference type="EMBL" id="CEO97257.1"/>
    </source>
</evidence>
<organism evidence="4 6">
    <name type="scientific">Plasmodiophora brassicae</name>
    <name type="common">Clubroot disease agent</name>
    <dbReference type="NCBI Taxonomy" id="37360"/>
    <lineage>
        <taxon>Eukaryota</taxon>
        <taxon>Sar</taxon>
        <taxon>Rhizaria</taxon>
        <taxon>Endomyxa</taxon>
        <taxon>Phytomyxea</taxon>
        <taxon>Plasmodiophorida</taxon>
        <taxon>Plasmodiophoridae</taxon>
        <taxon>Plasmodiophora</taxon>
    </lineage>
</organism>
<keyword evidence="1" id="KW-0175">Coiled coil</keyword>
<dbReference type="EMBL" id="CDSF01000079">
    <property type="protein sequence ID" value="CEO97257.1"/>
    <property type="molecule type" value="Genomic_DNA"/>
</dbReference>
<dbReference type="PANTHER" id="PTHR38372:SF2">
    <property type="entry name" value="DENTIN SIALOPHOSPHOPROTEIN-LIKE PROTEIN"/>
    <property type="match status" value="1"/>
</dbReference>
<protein>
    <recommendedName>
        <fullName evidence="3">OCEL domain-containing protein</fullName>
    </recommendedName>
</protein>
<accession>A0A0G4IPX5</accession>
<feature type="domain" description="OCEL" evidence="3">
    <location>
        <begin position="297"/>
        <end position="403"/>
    </location>
</feature>
<dbReference type="GO" id="GO:0008023">
    <property type="term" value="C:transcription elongation factor complex"/>
    <property type="evidence" value="ECO:0007669"/>
    <property type="project" value="InterPro"/>
</dbReference>
<dbReference type="SUPFAM" id="SSF46785">
    <property type="entry name" value="Winged helix' DNA-binding domain"/>
    <property type="match status" value="1"/>
</dbReference>
<dbReference type="Gene3D" id="6.10.140.340">
    <property type="match status" value="1"/>
</dbReference>
<gene>
    <name evidence="4" type="ORF">PBRA_000602</name>
    <name evidence="5" type="ORF">PLBR_LOCUS4779</name>
</gene>
<dbReference type="SUPFAM" id="SSF144292">
    <property type="entry name" value="occludin/ELL-like"/>
    <property type="match status" value="1"/>
</dbReference>
<dbReference type="Gene3D" id="1.10.10.2670">
    <property type="entry name" value="E3 ubiquitin-protein ligase"/>
    <property type="match status" value="1"/>
</dbReference>
<dbReference type="GO" id="GO:0006368">
    <property type="term" value="P:transcription elongation by RNA polymerase II"/>
    <property type="evidence" value="ECO:0007669"/>
    <property type="project" value="InterPro"/>
</dbReference>
<dbReference type="AlphaFoldDB" id="A0A0G4IPX5"/>
<dbReference type="EMBL" id="OVEO01000008">
    <property type="protein sequence ID" value="SPQ97564.1"/>
    <property type="molecule type" value="Genomic_DNA"/>
</dbReference>
<keyword evidence="6" id="KW-1185">Reference proteome</keyword>
<dbReference type="InterPro" id="IPR036390">
    <property type="entry name" value="WH_DNA-bd_sf"/>
</dbReference>
<reference evidence="5 7" key="2">
    <citation type="submission" date="2018-03" db="EMBL/GenBank/DDBJ databases">
        <authorList>
            <person name="Fogelqvist J."/>
        </authorList>
    </citation>
    <scope>NUCLEOTIDE SEQUENCE [LARGE SCALE GENOMIC DNA]</scope>
</reference>
<proteinExistence type="predicted"/>
<evidence type="ECO:0000256" key="2">
    <source>
        <dbReference type="SAM" id="MobiDB-lite"/>
    </source>
</evidence>
<evidence type="ECO:0000313" key="6">
    <source>
        <dbReference type="Proteomes" id="UP000039324"/>
    </source>
</evidence>
<feature type="compositionally biased region" description="Polar residues" evidence="2">
    <location>
        <begin position="137"/>
        <end position="174"/>
    </location>
</feature>
<evidence type="ECO:0000256" key="1">
    <source>
        <dbReference type="SAM" id="Coils"/>
    </source>
</evidence>
<dbReference type="Pfam" id="PF07303">
    <property type="entry name" value="Occludin_ELL"/>
    <property type="match status" value="1"/>
</dbReference>
<dbReference type="InterPro" id="IPR019464">
    <property type="entry name" value="ELL_N"/>
</dbReference>
<name>A0A0G4IPX5_PLABS</name>
<evidence type="ECO:0000259" key="3">
    <source>
        <dbReference type="PROSITE" id="PS51980"/>
    </source>
</evidence>
<dbReference type="Proteomes" id="UP000039324">
    <property type="component" value="Unassembled WGS sequence"/>
</dbReference>
<dbReference type="PANTHER" id="PTHR38372">
    <property type="entry name" value="DENTIN SIALOPHOSPHOPROTEIN-LIKE PROTEIN"/>
    <property type="match status" value="1"/>
</dbReference>
<feature type="coiled-coil region" evidence="1">
    <location>
        <begin position="326"/>
        <end position="353"/>
    </location>
</feature>
<sequence length="407" mass="44421">MATVAIADADGACFALVPRRTGRSAHCLTIRLTPDIVALLQSNPKTPVSICLRDGVLTVGEQQHRLNAFSEDSNLCDVFEVSNAKQNQLQAIGSIHQKLIVQRDAGSTMASPKPSRSTVTTSTTATTKKRAREASVDLSSTSALRKQSQSPLISKPTISSPGRLSATNRLTPTPRSVPDPLRLSSTSKRTAKPQRPSPTSANTDLSIKDQVIHLLAISPLSAMSISKRLGHATKSLMPILKVVARYEIPGKYHLKEEYLQVVSLDKWPYTDEERQRVAETLTGAGLPVPTSSSGNAATPEVTDGPIASHDEYLALRDRFERDYVKYEEVDTRLKQIAEQFADLSRQLDDAASARERQRLQNDVRRLYAKVKPESDALKADFAAMHAALSSIKARIKDYVASIVSGKS</sequence>
<feature type="compositionally biased region" description="Low complexity" evidence="2">
    <location>
        <begin position="111"/>
        <end position="126"/>
    </location>
</feature>
<keyword evidence="5" id="KW-0496">Mitochondrion</keyword>
<feature type="region of interest" description="Disordered" evidence="2">
    <location>
        <begin position="284"/>
        <end position="303"/>
    </location>
</feature>
<feature type="region of interest" description="Disordered" evidence="2">
    <location>
        <begin position="103"/>
        <end position="204"/>
    </location>
</feature>
<geneLocation type="mitochondrion" evidence="5"/>
<dbReference type="PROSITE" id="PS51980">
    <property type="entry name" value="OCEL"/>
    <property type="match status" value="1"/>
</dbReference>
<evidence type="ECO:0000313" key="7">
    <source>
        <dbReference type="Proteomes" id="UP000290189"/>
    </source>
</evidence>
<reference evidence="4 6" key="1">
    <citation type="submission" date="2015-02" db="EMBL/GenBank/DDBJ databases">
        <authorList>
            <person name="Chooi Y.-H."/>
        </authorList>
    </citation>
    <scope>NUCLEOTIDE SEQUENCE [LARGE SCALE GENOMIC DNA]</scope>
    <source>
        <strain evidence="4">E3</strain>
    </source>
</reference>
<dbReference type="OrthoDB" id="6284217at2759"/>